<dbReference type="EMBL" id="CP002172">
    <property type="protein sequence ID" value="AEA38755.1"/>
    <property type="molecule type" value="Genomic_DNA"/>
</dbReference>
<sequence>MKFILRLFSRFKKKIRQISSNFCILKFFLFFLWNYVKNLCSVKFLNIHNIYVKKIILQKKIFLYFFFPKKL</sequence>
<dbReference type="Proteomes" id="UP000243423">
    <property type="component" value="Nucleomorph 1"/>
</dbReference>
<gene>
    <name evidence="2" type="ORF">CPARA_1gp097</name>
</gene>
<accession>F2HHF9</accession>
<protein>
    <submittedName>
        <fullName evidence="2">Uncharacterized protein</fullName>
    </submittedName>
</protein>
<feature type="transmembrane region" description="Helical" evidence="1">
    <location>
        <begin position="20"/>
        <end position="36"/>
    </location>
</feature>
<keyword evidence="1" id="KW-0472">Membrane</keyword>
<dbReference type="GeneID" id="10446966"/>
<keyword evidence="1" id="KW-1133">Transmembrane helix</keyword>
<dbReference type="AlphaFoldDB" id="F2HHF9"/>
<evidence type="ECO:0000313" key="2">
    <source>
        <dbReference type="EMBL" id="AEA38755.1"/>
    </source>
</evidence>
<proteinExistence type="predicted"/>
<organism evidence="2 3">
    <name type="scientific">Cryptomonas paramaecium</name>
    <dbReference type="NCBI Taxonomy" id="2898"/>
    <lineage>
        <taxon>Eukaryota</taxon>
        <taxon>Cryptophyceae</taxon>
        <taxon>Cryptomonadales</taxon>
        <taxon>Cryptomonadaceae</taxon>
        <taxon>Cryptomonas</taxon>
    </lineage>
</organism>
<dbReference type="RefSeq" id="XP_003239653.1">
    <property type="nucleotide sequence ID" value="XM_003239605.1"/>
</dbReference>
<evidence type="ECO:0000313" key="3">
    <source>
        <dbReference type="Proteomes" id="UP000243423"/>
    </source>
</evidence>
<evidence type="ECO:0000256" key="1">
    <source>
        <dbReference type="SAM" id="Phobius"/>
    </source>
</evidence>
<reference evidence="2 3" key="1">
    <citation type="journal article" date="2011" name="Genome Biol. Evol.">
        <title>Complete nucleomorph genome sequence of the nonphotosynthetic alga Cryptomonas paramecium reveals a core nucleomorph gene set.</title>
        <authorList>
            <person name="Tanifuji G."/>
            <person name="Onodera N.T."/>
            <person name="Wheeler T.J."/>
            <person name="Dlutek M."/>
            <person name="Donaher N."/>
            <person name="Archibald J.M."/>
        </authorList>
    </citation>
    <scope>NUCLEOTIDE SEQUENCE [LARGE SCALE GENOMIC DNA]</scope>
    <source>
        <strain evidence="2 3">CCAP977/2A</strain>
    </source>
</reference>
<name>F2HHF9_9CRYP</name>
<geneLocation type="nucleomorph" evidence="2"/>
<keyword evidence="1" id="KW-0812">Transmembrane</keyword>
<keyword evidence="2" id="KW-0542">Nucleomorph</keyword>